<keyword evidence="2" id="KW-1185">Reference proteome</keyword>
<dbReference type="OrthoDB" id="1195357at2"/>
<dbReference type="Gene3D" id="3.80.10.10">
    <property type="entry name" value="Ribonuclease Inhibitor"/>
    <property type="match status" value="1"/>
</dbReference>
<dbReference type="RefSeq" id="WP_075713449.1">
    <property type="nucleotide sequence ID" value="NZ_MJIE01000001.1"/>
</dbReference>
<dbReference type="EMBL" id="MJIE01000001">
    <property type="protein sequence ID" value="OLR56131.1"/>
    <property type="molecule type" value="Genomic_DNA"/>
</dbReference>
<proteinExistence type="predicted"/>
<evidence type="ECO:0000313" key="2">
    <source>
        <dbReference type="Proteomes" id="UP000187404"/>
    </source>
</evidence>
<protein>
    <recommendedName>
        <fullName evidence="3">Leucine-rich repeat domain-containing protein</fullName>
    </recommendedName>
</protein>
<gene>
    <name evidence="1" type="ORF">BHK98_08670</name>
</gene>
<dbReference type="Proteomes" id="UP000187404">
    <property type="component" value="Unassembled WGS sequence"/>
</dbReference>
<dbReference type="Pfam" id="PF13306">
    <property type="entry name" value="LRR_5"/>
    <property type="match status" value="2"/>
</dbReference>
<dbReference type="AlphaFoldDB" id="A0A1Q9JJ17"/>
<evidence type="ECO:0000313" key="1">
    <source>
        <dbReference type="EMBL" id="OLR56131.1"/>
    </source>
</evidence>
<sequence>MILDSKEIYVEPDIPKGTEILKDVGISSEGIERGERGLRIPEGIRKIDCNAFQQYNTGAVVSNIMNVLSRHNAEVREWMKKLRRKNLVKITFPEEAGDSVSGRAEFLVKKEERVRLLKLDLPASLAEAEAGAFPVLLEQIDVSEQNPNFTSVDGVMFSKDRKTLLRYPGLRSQEYQIPEGTECIAEGAFSGAVLKRLELPSTLRRIENQAFRAVYGLEDVVCKSQSVSMGTSVFRDSVLKSTDWWVWEEIPKATFLNCALLEIAIPEGVTEIRDYAFAGCRRVKRIIIPSSVEIIDRHSFEEGNGFSAEVQLPRNLFRYAYRFPPLTEINGKPQREIWKSLSPEERREEPDVLSTHRESLKRQLSKLRFMNLTAKRKMKAELELLSEIG</sequence>
<comment type="caution">
    <text evidence="1">The sequence shown here is derived from an EMBL/GenBank/DDBJ whole genome shotgun (WGS) entry which is preliminary data.</text>
</comment>
<dbReference type="InterPro" id="IPR026906">
    <property type="entry name" value="LRR_5"/>
</dbReference>
<evidence type="ECO:0008006" key="3">
    <source>
        <dbReference type="Google" id="ProtNLM"/>
    </source>
</evidence>
<reference evidence="1 2" key="1">
    <citation type="journal article" date="2016" name="Appl. Environ. Microbiol.">
        <title>Function and Phylogeny of Bacterial Butyryl Coenzyme A:Acetate Transferases and Their Diversity in the Proximal Colon of Swine.</title>
        <authorList>
            <person name="Trachsel J."/>
            <person name="Bayles D.O."/>
            <person name="Looft T."/>
            <person name="Levine U.Y."/>
            <person name="Allen H.K."/>
        </authorList>
    </citation>
    <scope>NUCLEOTIDE SEQUENCE [LARGE SCALE GENOMIC DNA]</scope>
    <source>
        <strain evidence="1 2">68-3-10</strain>
    </source>
</reference>
<dbReference type="STRING" id="1261640.BHK98_08670"/>
<accession>A0A1Q9JJ17</accession>
<dbReference type="InterPro" id="IPR032675">
    <property type="entry name" value="LRR_dom_sf"/>
</dbReference>
<organism evidence="1 2">
    <name type="scientific">Hornefia porci</name>
    <dbReference type="NCBI Taxonomy" id="2652292"/>
    <lineage>
        <taxon>Bacteria</taxon>
        <taxon>Bacillati</taxon>
        <taxon>Bacillota</taxon>
        <taxon>Clostridia</taxon>
        <taxon>Peptostreptococcales</taxon>
        <taxon>Anaerovoracaceae</taxon>
        <taxon>Hornefia</taxon>
    </lineage>
</organism>
<name>A0A1Q9JJ17_9FIRM</name>